<dbReference type="InterPro" id="IPR036188">
    <property type="entry name" value="FAD/NAD-bd_sf"/>
</dbReference>
<evidence type="ECO:0000256" key="2">
    <source>
        <dbReference type="ARBA" id="ARBA00005995"/>
    </source>
</evidence>
<evidence type="ECO:0000256" key="3">
    <source>
        <dbReference type="ARBA" id="ARBA00023002"/>
    </source>
</evidence>
<dbReference type="Gene3D" id="3.90.660.10">
    <property type="match status" value="1"/>
</dbReference>
<reference evidence="6" key="1">
    <citation type="journal article" date="2019" name="Int. J. Syst. Evol. Microbiol.">
        <title>The Global Catalogue of Microorganisms (GCM) 10K type strain sequencing project: providing services to taxonomists for standard genome sequencing and annotation.</title>
        <authorList>
            <consortium name="The Broad Institute Genomics Platform"/>
            <consortium name="The Broad Institute Genome Sequencing Center for Infectious Disease"/>
            <person name="Wu L."/>
            <person name="Ma J."/>
        </authorList>
    </citation>
    <scope>NUCLEOTIDE SEQUENCE [LARGE SCALE GENOMIC DNA]</scope>
    <source>
        <strain evidence="6">CGMCC 1.10106</strain>
    </source>
</reference>
<dbReference type="InterPro" id="IPR001613">
    <property type="entry name" value="Flavin_amine_oxidase"/>
</dbReference>
<dbReference type="InterPro" id="IPR002937">
    <property type="entry name" value="Amino_oxidase"/>
</dbReference>
<comment type="similarity">
    <text evidence="2">Belongs to the flavin monoamine oxidase family.</text>
</comment>
<keyword evidence="3" id="KW-0560">Oxidoreductase</keyword>
<sequence length="561" mass="59704">MMVTRAKGNMARRVADAPPYGKLAFRHAPARRRQRETGMRGSDTVWRALAVARRANLTASGHAAPVPGETGQTRRAVLLALGASGVAAALPHRAFAAGTGSGPVAIIGGGIAGLTALWHLTQAGIDARLYEARGRLGGRVYTAREKGRPTIEAGGQLVNTDHADIKTLMREFGIALIDRKGTPHRTMILANGSEVPEGKLASALRGIAGQIDADSVRLDQDYASVASELDRMSFTKYLDKHAALMPEPWVRHLMEATARTEYGVEPGAASAIELVFNLPTINGRRIDVLSRSDERYLIAGGSSTLIDAMATRLRERIQTNRRVVRVDPFGPGARLVFADGTTVDAANVIVTTPASITRKIDFRIPLPPLWRRFIAEVGLGANMKVQAGMTARPWDKAIGRGGEVWQTKPGAGLASGWDGSVRGGAASGDVWTWFLGGMELLAADVAEPGVLARKFAAQAESAIPGMAAATSAFARRTNWHRDPLAMGAYVNFRPGQLTRFGRLIWTEVDGIAKAPVGAGPVLFAGEHLSDAYPGYMNGGAQTGRLAASTIIASRAHARRLS</sequence>
<feature type="domain" description="Amine oxidase" evidence="4">
    <location>
        <begin position="111"/>
        <end position="551"/>
    </location>
</feature>
<accession>A0ABQ1GIH5</accession>
<protein>
    <recommendedName>
        <fullName evidence="4">Amine oxidase domain-containing protein</fullName>
    </recommendedName>
</protein>
<dbReference type="Gene3D" id="1.10.405.10">
    <property type="entry name" value="Guanine Nucleotide Dissociation Inhibitor, domain 1"/>
    <property type="match status" value="1"/>
</dbReference>
<dbReference type="Pfam" id="PF01593">
    <property type="entry name" value="Amino_oxidase"/>
    <property type="match status" value="1"/>
</dbReference>
<name>A0ABQ1GIH5_9SPHN</name>
<comment type="cofactor">
    <cofactor evidence="1">
        <name>FAD</name>
        <dbReference type="ChEBI" id="CHEBI:57692"/>
    </cofactor>
</comment>
<evidence type="ECO:0000313" key="6">
    <source>
        <dbReference type="Proteomes" id="UP000618591"/>
    </source>
</evidence>
<dbReference type="EMBL" id="BMDW01000006">
    <property type="protein sequence ID" value="GGA44470.1"/>
    <property type="molecule type" value="Genomic_DNA"/>
</dbReference>
<dbReference type="PANTHER" id="PTHR43563">
    <property type="entry name" value="AMINE OXIDASE"/>
    <property type="match status" value="1"/>
</dbReference>
<dbReference type="InterPro" id="IPR050703">
    <property type="entry name" value="Flavin_MAO"/>
</dbReference>
<organism evidence="5 6">
    <name type="scientific">Sphingomonas psychrolutea</name>
    <dbReference type="NCBI Taxonomy" id="1259676"/>
    <lineage>
        <taxon>Bacteria</taxon>
        <taxon>Pseudomonadati</taxon>
        <taxon>Pseudomonadota</taxon>
        <taxon>Alphaproteobacteria</taxon>
        <taxon>Sphingomonadales</taxon>
        <taxon>Sphingomonadaceae</taxon>
        <taxon>Sphingomonas</taxon>
    </lineage>
</organism>
<gene>
    <name evidence="5" type="ORF">GCM10011395_13350</name>
</gene>
<proteinExistence type="inferred from homology"/>
<evidence type="ECO:0000259" key="4">
    <source>
        <dbReference type="Pfam" id="PF01593"/>
    </source>
</evidence>
<comment type="caution">
    <text evidence="5">The sequence shown here is derived from an EMBL/GenBank/DDBJ whole genome shotgun (WGS) entry which is preliminary data.</text>
</comment>
<dbReference type="PANTHER" id="PTHR43563:SF1">
    <property type="entry name" value="AMINE OXIDASE [FLAVIN-CONTAINING] B"/>
    <property type="match status" value="1"/>
</dbReference>
<dbReference type="SUPFAM" id="SSF51905">
    <property type="entry name" value="FAD/NAD(P)-binding domain"/>
    <property type="match status" value="1"/>
</dbReference>
<keyword evidence="6" id="KW-1185">Reference proteome</keyword>
<dbReference type="PRINTS" id="PR00757">
    <property type="entry name" value="AMINEOXDASEF"/>
</dbReference>
<evidence type="ECO:0000256" key="1">
    <source>
        <dbReference type="ARBA" id="ARBA00001974"/>
    </source>
</evidence>
<evidence type="ECO:0000313" key="5">
    <source>
        <dbReference type="EMBL" id="GGA44470.1"/>
    </source>
</evidence>
<dbReference type="Gene3D" id="3.50.50.60">
    <property type="entry name" value="FAD/NAD(P)-binding domain"/>
    <property type="match status" value="1"/>
</dbReference>
<dbReference type="Proteomes" id="UP000618591">
    <property type="component" value="Unassembled WGS sequence"/>
</dbReference>